<proteinExistence type="predicted"/>
<sequence length="698" mass="76820">MKSTTNASSRRMVVNPWAGVLSQSHYNEPWLNAATNAPESKVQRRHRVITRGNVDEVNASEIPASVLSQMDNPKIQGNVGNGTDLVRDTDRGRWVGEVEPPATGNVVNEPWLNIATNTAEGKAHRRLLIITRGDVDKVLGIPGSIFLQMENPKVQGTVGNNTDLVQDADHGCAVGEVEPPATGNVSNEPWLNTATNAAESGGHRRHPIITWGGVNNAFGVSVSMSSQMAGPEVHGSVGRNTDLAQDADRGREVGEVEPPATGNVVDELWLNLATDTAEGKAHRRQPIITKVDVDEVSRITGSILSQMENREVQGGAGNITDLACEADRGREVGEVEPPAIGNVVDEPWLNLAANTTEGKAHRRLPIITRGGVDEVSGIPGSMLSQTENREVQGSIGNNTDLAQDADHRHEVGEVEPPATGNVIDEMWLNIATNTAEGKTHRRCPVVMRGDEDEVNAFGIPGLMLSEMETSKVQDSVEFRENHALREEQRGQDNDKNQELMEMEESLQFEENGPLLARSAHGDVEYRPRALISAMQVETDQMVRRRRPVMTYNEDLGPVPLMETEESLPQSETNPSILAHDVRQDSDFWPPSLAPSTQVERGQMINRRRRVDACNEDRGYRDGGPWMKSMEFSMDVEHVDKHDAGTLKDLDDWSPATQVEKDQIVSWRRSVDTYNAKDCSDNNYRLKDKGPPVTDYDSD</sequence>
<dbReference type="Proteomes" id="UP000290288">
    <property type="component" value="Unassembled WGS sequence"/>
</dbReference>
<accession>A0A4Q2CXI9</accession>
<name>A0A4Q2CXI9_9AGAR</name>
<feature type="region of interest" description="Disordered" evidence="1">
    <location>
        <begin position="677"/>
        <end position="698"/>
    </location>
</feature>
<evidence type="ECO:0000313" key="3">
    <source>
        <dbReference type="Proteomes" id="UP000290288"/>
    </source>
</evidence>
<feature type="compositionally biased region" description="Basic and acidic residues" evidence="1">
    <location>
        <begin position="677"/>
        <end position="689"/>
    </location>
</feature>
<protein>
    <submittedName>
        <fullName evidence="2">Uncharacterized protein</fullName>
    </submittedName>
</protein>
<keyword evidence="3" id="KW-1185">Reference proteome</keyword>
<dbReference type="AlphaFoldDB" id="A0A4Q2CXI9"/>
<organism evidence="2 3">
    <name type="scientific">Candolleomyces aberdarensis</name>
    <dbReference type="NCBI Taxonomy" id="2316362"/>
    <lineage>
        <taxon>Eukaryota</taxon>
        <taxon>Fungi</taxon>
        <taxon>Dikarya</taxon>
        <taxon>Basidiomycota</taxon>
        <taxon>Agaricomycotina</taxon>
        <taxon>Agaricomycetes</taxon>
        <taxon>Agaricomycetidae</taxon>
        <taxon>Agaricales</taxon>
        <taxon>Agaricineae</taxon>
        <taxon>Psathyrellaceae</taxon>
        <taxon>Candolleomyces</taxon>
    </lineage>
</organism>
<evidence type="ECO:0000256" key="1">
    <source>
        <dbReference type="SAM" id="MobiDB-lite"/>
    </source>
</evidence>
<comment type="caution">
    <text evidence="2">The sequence shown here is derived from an EMBL/GenBank/DDBJ whole genome shotgun (WGS) entry which is preliminary data.</text>
</comment>
<dbReference type="EMBL" id="SDEE01001831">
    <property type="protein sequence ID" value="RXW11517.1"/>
    <property type="molecule type" value="Genomic_DNA"/>
</dbReference>
<reference evidence="2 3" key="1">
    <citation type="submission" date="2019-01" db="EMBL/GenBank/DDBJ databases">
        <title>Draft genome sequence of Psathyrella aberdarensis IHI B618.</title>
        <authorList>
            <person name="Buettner E."/>
            <person name="Kellner H."/>
        </authorList>
    </citation>
    <scope>NUCLEOTIDE SEQUENCE [LARGE SCALE GENOMIC DNA]</scope>
    <source>
        <strain evidence="2 3">IHI B618</strain>
    </source>
</reference>
<gene>
    <name evidence="2" type="ORF">EST38_g14338</name>
</gene>
<evidence type="ECO:0000313" key="2">
    <source>
        <dbReference type="EMBL" id="RXW11517.1"/>
    </source>
</evidence>